<comment type="caution">
    <text evidence="3">The sequence shown here is derived from an EMBL/GenBank/DDBJ whole genome shotgun (WGS) entry which is preliminary data.</text>
</comment>
<evidence type="ECO:0000313" key="3">
    <source>
        <dbReference type="EMBL" id="GIQ81180.1"/>
    </source>
</evidence>
<keyword evidence="4" id="KW-1185">Reference proteome</keyword>
<feature type="non-terminal residue" evidence="3">
    <location>
        <position position="1"/>
    </location>
</feature>
<protein>
    <submittedName>
        <fullName evidence="3">Uncharacterized protein</fullName>
    </submittedName>
</protein>
<dbReference type="EMBL" id="BDIP01000326">
    <property type="protein sequence ID" value="GIQ81180.1"/>
    <property type="molecule type" value="Genomic_DNA"/>
</dbReference>
<proteinExistence type="predicted"/>
<accession>A0A9K3GFX9</accession>
<evidence type="ECO:0000256" key="1">
    <source>
        <dbReference type="SAM" id="Phobius"/>
    </source>
</evidence>
<keyword evidence="1" id="KW-1133">Transmembrane helix</keyword>
<evidence type="ECO:0000313" key="2">
    <source>
        <dbReference type="EMBL" id="GIQ79594.1"/>
    </source>
</evidence>
<keyword evidence="1" id="KW-0812">Transmembrane</keyword>
<reference evidence="3 4" key="2">
    <citation type="journal article" date="2018" name="PLoS ONE">
        <title>The draft genome of Kipferlia bialata reveals reductive genome evolution in fornicate parasites.</title>
        <authorList>
            <person name="Tanifuji G."/>
            <person name="Takabayashi S."/>
            <person name="Kume K."/>
            <person name="Takagi M."/>
            <person name="Nakayama T."/>
            <person name="Kamikawa R."/>
            <person name="Inagaki Y."/>
            <person name="Hashimoto T."/>
        </authorList>
    </citation>
    <scope>NUCLEOTIDE SEQUENCE [LARGE SCALE GENOMIC DNA]</scope>
    <source>
        <strain evidence="3">NY0173</strain>
    </source>
</reference>
<keyword evidence="1" id="KW-0472">Membrane</keyword>
<gene>
    <name evidence="2" type="ORF">KIPB_000260</name>
    <name evidence="3" type="ORF">KIPB_002097</name>
</gene>
<dbReference type="Proteomes" id="UP000265618">
    <property type="component" value="Unassembled WGS sequence"/>
</dbReference>
<dbReference type="EMBL" id="BDIP01000026">
    <property type="protein sequence ID" value="GIQ79594.1"/>
    <property type="molecule type" value="Genomic_DNA"/>
</dbReference>
<name>A0A9K3GFX9_9EUKA</name>
<reference evidence="3" key="1">
    <citation type="submission" date="2016-10" db="EMBL/GenBank/DDBJ databases">
        <authorList>
            <person name="Tanifuji G."/>
            <person name="Kume K."/>
            <person name="Nakayama T."/>
            <person name="Takabayashi S."/>
            <person name="Hashimoto T."/>
        </authorList>
    </citation>
    <scope>NUCLEOTIDE SEQUENCE</scope>
    <source>
        <strain evidence="3">NY0173</strain>
    </source>
</reference>
<dbReference type="AlphaFoldDB" id="A0A9K3GFX9"/>
<organism evidence="3 4">
    <name type="scientific">Kipferlia bialata</name>
    <dbReference type="NCBI Taxonomy" id="797122"/>
    <lineage>
        <taxon>Eukaryota</taxon>
        <taxon>Metamonada</taxon>
        <taxon>Carpediemonas-like organisms</taxon>
        <taxon>Kipferlia</taxon>
    </lineage>
</organism>
<evidence type="ECO:0000313" key="4">
    <source>
        <dbReference type="Proteomes" id="UP000265618"/>
    </source>
</evidence>
<feature type="transmembrane region" description="Helical" evidence="1">
    <location>
        <begin position="12"/>
        <end position="41"/>
    </location>
</feature>
<sequence>IMFGLLVLAGGWWLMVHVLMVLGIIVMCLFPVPIVYGIMVFRSVNNAPDSKKSQKTKKEEYLAHMRAVNAAKAAEQTAEDAV</sequence>